<sequence length="78" mass="8755">MIKSYDFQRRFYQFDPRELSSIVGVPSQASHLPEAEPLQPGHTLLRPALGMLKSALKFPHREFENGAGVYGNVENLGL</sequence>
<keyword evidence="2" id="KW-1185">Reference proteome</keyword>
<reference evidence="1" key="1">
    <citation type="submission" date="2022-03" db="EMBL/GenBank/DDBJ databases">
        <authorList>
            <person name="Lindestad O."/>
        </authorList>
    </citation>
    <scope>NUCLEOTIDE SEQUENCE</scope>
</reference>
<dbReference type="Proteomes" id="UP000838756">
    <property type="component" value="Unassembled WGS sequence"/>
</dbReference>
<dbReference type="AlphaFoldDB" id="A0A8S4QB17"/>
<evidence type="ECO:0000313" key="1">
    <source>
        <dbReference type="EMBL" id="CAH2207950.1"/>
    </source>
</evidence>
<name>A0A8S4QB17_9NEOP</name>
<gene>
    <name evidence="1" type="primary">jg5170</name>
    <name evidence="1" type="ORF">PAEG_LOCUS567</name>
</gene>
<evidence type="ECO:0000313" key="2">
    <source>
        <dbReference type="Proteomes" id="UP000838756"/>
    </source>
</evidence>
<proteinExistence type="predicted"/>
<comment type="caution">
    <text evidence="1">The sequence shown here is derived from an EMBL/GenBank/DDBJ whole genome shotgun (WGS) entry which is preliminary data.</text>
</comment>
<dbReference type="OrthoDB" id="7484933at2759"/>
<dbReference type="EMBL" id="CAKXAJ010001711">
    <property type="protein sequence ID" value="CAH2207950.1"/>
    <property type="molecule type" value="Genomic_DNA"/>
</dbReference>
<feature type="non-terminal residue" evidence="1">
    <location>
        <position position="78"/>
    </location>
</feature>
<protein>
    <submittedName>
        <fullName evidence="1">Jg5170 protein</fullName>
    </submittedName>
</protein>
<accession>A0A8S4QB17</accession>
<organism evidence="1 2">
    <name type="scientific">Pararge aegeria aegeria</name>
    <dbReference type="NCBI Taxonomy" id="348720"/>
    <lineage>
        <taxon>Eukaryota</taxon>
        <taxon>Metazoa</taxon>
        <taxon>Ecdysozoa</taxon>
        <taxon>Arthropoda</taxon>
        <taxon>Hexapoda</taxon>
        <taxon>Insecta</taxon>
        <taxon>Pterygota</taxon>
        <taxon>Neoptera</taxon>
        <taxon>Endopterygota</taxon>
        <taxon>Lepidoptera</taxon>
        <taxon>Glossata</taxon>
        <taxon>Ditrysia</taxon>
        <taxon>Papilionoidea</taxon>
        <taxon>Nymphalidae</taxon>
        <taxon>Satyrinae</taxon>
        <taxon>Satyrini</taxon>
        <taxon>Parargina</taxon>
        <taxon>Pararge</taxon>
    </lineage>
</organism>